<feature type="transmembrane region" description="Helical" evidence="7">
    <location>
        <begin position="566"/>
        <end position="586"/>
    </location>
</feature>
<dbReference type="Proteomes" id="UP000603453">
    <property type="component" value="Unassembled WGS sequence"/>
</dbReference>
<evidence type="ECO:0000256" key="2">
    <source>
        <dbReference type="ARBA" id="ARBA00008170"/>
    </source>
</evidence>
<dbReference type="AlphaFoldDB" id="A0A8H7UZW0"/>
<keyword evidence="5 7" id="KW-1133">Transmembrane helix</keyword>
<evidence type="ECO:0000256" key="7">
    <source>
        <dbReference type="SAM" id="Phobius"/>
    </source>
</evidence>
<dbReference type="OrthoDB" id="407410at2759"/>
<comment type="caution">
    <text evidence="9">The sequence shown here is derived from an EMBL/GenBank/DDBJ whole genome shotgun (WGS) entry which is preliminary data.</text>
</comment>
<feature type="transmembrane region" description="Helical" evidence="7">
    <location>
        <begin position="494"/>
        <end position="513"/>
    </location>
</feature>
<dbReference type="PANTHER" id="PTHR12266">
    <property type="entry name" value="NA+/CA2+ K+ INDEPENDENT EXCHANGER"/>
    <property type="match status" value="1"/>
</dbReference>
<dbReference type="InterPro" id="IPR044880">
    <property type="entry name" value="NCX_ion-bd_dom_sf"/>
</dbReference>
<keyword evidence="4 7" id="KW-0812">Transmembrane</keyword>
<keyword evidence="3" id="KW-0813">Transport</keyword>
<keyword evidence="10" id="KW-1185">Reference proteome</keyword>
<sequence>MSPNSSRPSFHFDAISRSTSVNGSISSKTYRRPMTPRIGIRTSVFGAIEFQEQVNSIRRANSSLSMLPNNSRYRQNSMPPPMWQNTQGQHLHNQQPFHQPSSYDNSIGVGRQRASTMTDQLLTLSQPSSSIIISPAALSDTQDYFTYLSAQNQTHSINIQTSSPPPPLLAPEIRIPEIRLAPPNNDIIIPSPEYMDHQGTYFWYSPTSPAIGRSRGRSTSAHSLAPPSILSEADDSSFFSARQSFEISPSNSFDHQNQLMSAIMGIPKLQDNVTVSNDAKLNIPINEGVISSLLYPNISSRHYRENSDYSYNSKHYIGASSPYTSVYIIDSIAQVLLPTLQGWSQKSIFSKISALAAAPIVMIFTLTLPVAEVDQVKVDDIEVIEDCSDIDTTVVRNNVTIEQQNYLSVPTGVSDSELLLAEGKVLIDDFDTKQGWNKHLLMIQSVIGSAFIFGVLTANDVIPMTIVVIGVLLGIALAIFVLKTTKTDEPPTWYWTMSFVGFFVALNWIFLLANEVVGLLQALGEIFSISDAIMGLTVFALGNSVGDFVANTAIAKMGFPTMAISACYAGPLLNMVLGVGVSSLYQFWKTGNAYQLDIAPTIIVSSVGLLSVLLSTLLVVNMNGYCVTKNLGIWMIGVYLTCCTINFLLEFKIIF</sequence>
<evidence type="ECO:0000313" key="9">
    <source>
        <dbReference type="EMBL" id="KAG2200287.1"/>
    </source>
</evidence>
<evidence type="ECO:0000256" key="1">
    <source>
        <dbReference type="ARBA" id="ARBA00004141"/>
    </source>
</evidence>
<evidence type="ECO:0000313" key="10">
    <source>
        <dbReference type="Proteomes" id="UP000603453"/>
    </source>
</evidence>
<reference evidence="9" key="1">
    <citation type="submission" date="2020-12" db="EMBL/GenBank/DDBJ databases">
        <title>Metabolic potential, ecology and presence of endohyphal bacteria is reflected in genomic diversity of Mucoromycotina.</title>
        <authorList>
            <person name="Muszewska A."/>
            <person name="Okrasinska A."/>
            <person name="Steczkiewicz K."/>
            <person name="Drgas O."/>
            <person name="Orlowska M."/>
            <person name="Perlinska-Lenart U."/>
            <person name="Aleksandrzak-Piekarczyk T."/>
            <person name="Szatraj K."/>
            <person name="Zielenkiewicz U."/>
            <person name="Pilsyk S."/>
            <person name="Malc E."/>
            <person name="Mieczkowski P."/>
            <person name="Kruszewska J.S."/>
            <person name="Biernat P."/>
            <person name="Pawlowska J."/>
        </authorList>
    </citation>
    <scope>NUCLEOTIDE SEQUENCE</scope>
    <source>
        <strain evidence="9">WA0000017839</strain>
    </source>
</reference>
<dbReference type="InterPro" id="IPR051359">
    <property type="entry name" value="CaCA_antiporter"/>
</dbReference>
<dbReference type="EMBL" id="JAEPRD010000085">
    <property type="protein sequence ID" value="KAG2200287.1"/>
    <property type="molecule type" value="Genomic_DNA"/>
</dbReference>
<feature type="transmembrane region" description="Helical" evidence="7">
    <location>
        <begin position="464"/>
        <end position="482"/>
    </location>
</feature>
<dbReference type="Pfam" id="PF01699">
    <property type="entry name" value="Na_Ca_ex"/>
    <property type="match status" value="1"/>
</dbReference>
<dbReference type="GO" id="GO:0008324">
    <property type="term" value="F:monoatomic cation transmembrane transporter activity"/>
    <property type="evidence" value="ECO:0007669"/>
    <property type="project" value="TreeGrafter"/>
</dbReference>
<name>A0A8H7UZW0_9FUNG</name>
<dbReference type="Gene3D" id="1.20.1420.30">
    <property type="entry name" value="NCX, central ion-binding region"/>
    <property type="match status" value="1"/>
</dbReference>
<dbReference type="PANTHER" id="PTHR12266:SF0">
    <property type="entry name" value="MITOCHONDRIAL SODIUM_CALCIUM EXCHANGER PROTEIN"/>
    <property type="match status" value="1"/>
</dbReference>
<accession>A0A8H7UZW0</accession>
<feature type="domain" description="Sodium/calcium exchanger membrane region" evidence="8">
    <location>
        <begin position="498"/>
        <end position="647"/>
    </location>
</feature>
<evidence type="ECO:0000256" key="5">
    <source>
        <dbReference type="ARBA" id="ARBA00022989"/>
    </source>
</evidence>
<proteinExistence type="inferred from homology"/>
<comment type="similarity">
    <text evidence="2">Belongs to the Ca(2+):cation antiporter (CaCA) (TC 2.A.19) family.</text>
</comment>
<evidence type="ECO:0000259" key="8">
    <source>
        <dbReference type="Pfam" id="PF01699"/>
    </source>
</evidence>
<evidence type="ECO:0000256" key="3">
    <source>
        <dbReference type="ARBA" id="ARBA00022448"/>
    </source>
</evidence>
<protein>
    <recommendedName>
        <fullName evidence="8">Sodium/calcium exchanger membrane region domain-containing protein</fullName>
    </recommendedName>
</protein>
<evidence type="ECO:0000256" key="4">
    <source>
        <dbReference type="ARBA" id="ARBA00022692"/>
    </source>
</evidence>
<dbReference type="InterPro" id="IPR004837">
    <property type="entry name" value="NaCa_Exmemb"/>
</dbReference>
<organism evidence="9 10">
    <name type="scientific">Mucor saturninus</name>
    <dbReference type="NCBI Taxonomy" id="64648"/>
    <lineage>
        <taxon>Eukaryota</taxon>
        <taxon>Fungi</taxon>
        <taxon>Fungi incertae sedis</taxon>
        <taxon>Mucoromycota</taxon>
        <taxon>Mucoromycotina</taxon>
        <taxon>Mucoromycetes</taxon>
        <taxon>Mucorales</taxon>
        <taxon>Mucorineae</taxon>
        <taxon>Mucoraceae</taxon>
        <taxon>Mucor</taxon>
    </lineage>
</organism>
<evidence type="ECO:0000256" key="6">
    <source>
        <dbReference type="ARBA" id="ARBA00023136"/>
    </source>
</evidence>
<keyword evidence="6 7" id="KW-0472">Membrane</keyword>
<feature type="transmembrane region" description="Helical" evidence="7">
    <location>
        <begin position="533"/>
        <end position="554"/>
    </location>
</feature>
<feature type="transmembrane region" description="Helical" evidence="7">
    <location>
        <begin position="631"/>
        <end position="649"/>
    </location>
</feature>
<feature type="transmembrane region" description="Helical" evidence="7">
    <location>
        <begin position="598"/>
        <end position="619"/>
    </location>
</feature>
<dbReference type="GO" id="GO:0006874">
    <property type="term" value="P:intracellular calcium ion homeostasis"/>
    <property type="evidence" value="ECO:0007669"/>
    <property type="project" value="TreeGrafter"/>
</dbReference>
<comment type="subcellular location">
    <subcellularLocation>
        <location evidence="1">Membrane</location>
        <topology evidence="1">Multi-pass membrane protein</topology>
    </subcellularLocation>
</comment>
<dbReference type="GO" id="GO:0016020">
    <property type="term" value="C:membrane"/>
    <property type="evidence" value="ECO:0007669"/>
    <property type="project" value="UniProtKB-SubCell"/>
</dbReference>
<gene>
    <name evidence="9" type="ORF">INT47_000280</name>
</gene>